<dbReference type="EMBL" id="FNBN01000003">
    <property type="protein sequence ID" value="SDG03165.1"/>
    <property type="molecule type" value="Genomic_DNA"/>
</dbReference>
<dbReference type="GO" id="GO:0003677">
    <property type="term" value="F:DNA binding"/>
    <property type="evidence" value="ECO:0007669"/>
    <property type="project" value="UniProtKB-KW"/>
</dbReference>
<comment type="similarity">
    <text evidence="1 2">Belongs to the Dps family.</text>
</comment>
<protein>
    <submittedName>
        <fullName evidence="4">Starvation-inducible DNA-binding protein</fullName>
    </submittedName>
</protein>
<evidence type="ECO:0000313" key="4">
    <source>
        <dbReference type="EMBL" id="SDG03165.1"/>
    </source>
</evidence>
<reference evidence="4 5" key="1">
    <citation type="submission" date="2016-10" db="EMBL/GenBank/DDBJ databases">
        <authorList>
            <person name="de Groot N.N."/>
        </authorList>
    </citation>
    <scope>NUCLEOTIDE SEQUENCE [LARGE SCALE GENOMIC DNA]</scope>
    <source>
        <strain evidence="4 5">DSM 527</strain>
    </source>
</reference>
<dbReference type="PANTHER" id="PTHR42932">
    <property type="entry name" value="GENERAL STRESS PROTEIN 20U"/>
    <property type="match status" value="1"/>
</dbReference>
<dbReference type="InterPro" id="IPR002177">
    <property type="entry name" value="DPS_DNA-bd"/>
</dbReference>
<dbReference type="CDD" id="cd01043">
    <property type="entry name" value="DPS"/>
    <property type="match status" value="1"/>
</dbReference>
<dbReference type="RefSeq" id="WP_089832605.1">
    <property type="nucleotide sequence ID" value="NZ_FNBN01000003.1"/>
</dbReference>
<dbReference type="InterPro" id="IPR008331">
    <property type="entry name" value="Ferritin_DPS_dom"/>
</dbReference>
<name>A0A1G7QXB9_CHIFI</name>
<dbReference type="InterPro" id="IPR012347">
    <property type="entry name" value="Ferritin-like"/>
</dbReference>
<dbReference type="PROSITE" id="PS00819">
    <property type="entry name" value="DPS_2"/>
    <property type="match status" value="1"/>
</dbReference>
<evidence type="ECO:0000256" key="2">
    <source>
        <dbReference type="RuleBase" id="RU003875"/>
    </source>
</evidence>
<keyword evidence="4" id="KW-0238">DNA-binding</keyword>
<accession>A0A1G7QXB9</accession>
<dbReference type="Proteomes" id="UP000199045">
    <property type="component" value="Unassembled WGS sequence"/>
</dbReference>
<dbReference type="PRINTS" id="PR01346">
    <property type="entry name" value="HELNAPAPROT"/>
</dbReference>
<evidence type="ECO:0000259" key="3">
    <source>
        <dbReference type="Pfam" id="PF00210"/>
    </source>
</evidence>
<dbReference type="OrthoDB" id="9797023at2"/>
<dbReference type="AlphaFoldDB" id="A0A1G7QXB9"/>
<dbReference type="PANTHER" id="PTHR42932:SF3">
    <property type="entry name" value="DNA PROTECTION DURING STARVATION PROTEIN"/>
    <property type="match status" value="1"/>
</dbReference>
<dbReference type="GO" id="GO:0016722">
    <property type="term" value="F:oxidoreductase activity, acting on metal ions"/>
    <property type="evidence" value="ECO:0007669"/>
    <property type="project" value="InterPro"/>
</dbReference>
<dbReference type="InterPro" id="IPR023188">
    <property type="entry name" value="DPS_DNA-bd_CS"/>
</dbReference>
<dbReference type="InterPro" id="IPR009078">
    <property type="entry name" value="Ferritin-like_SF"/>
</dbReference>
<dbReference type="GO" id="GO:0008199">
    <property type="term" value="F:ferric iron binding"/>
    <property type="evidence" value="ECO:0007669"/>
    <property type="project" value="InterPro"/>
</dbReference>
<gene>
    <name evidence="4" type="ORF">SAMN04488121_103230</name>
</gene>
<dbReference type="STRING" id="104663.SAMN04488121_103230"/>
<dbReference type="SUPFAM" id="SSF47240">
    <property type="entry name" value="Ferritin-like"/>
    <property type="match status" value="1"/>
</dbReference>
<evidence type="ECO:0000256" key="1">
    <source>
        <dbReference type="ARBA" id="ARBA00009497"/>
    </source>
</evidence>
<sequence length="158" mass="18502">MNTNIGITEANRQQVVNQLVKLLADEFLLYTKTRNAHWNVEGPDFHSMHLFFESQYEELDEIMDSVAERIRTLGHYAPGTLKSFLEHTHLTEYSERDNNSLGFIKELLEDHESIIEFLRGNIDAFTNTYKDAGTSDYITGLMETHEKMAWMLRAHYRK</sequence>
<dbReference type="Pfam" id="PF00210">
    <property type="entry name" value="Ferritin"/>
    <property type="match status" value="1"/>
</dbReference>
<evidence type="ECO:0000313" key="5">
    <source>
        <dbReference type="Proteomes" id="UP000199045"/>
    </source>
</evidence>
<feature type="domain" description="Ferritin/DPS" evidence="3">
    <location>
        <begin position="17"/>
        <end position="157"/>
    </location>
</feature>
<dbReference type="PIRSF" id="PIRSF005900">
    <property type="entry name" value="Dps"/>
    <property type="match status" value="1"/>
</dbReference>
<organism evidence="4 5">
    <name type="scientific">Chitinophaga filiformis</name>
    <name type="common">Myxococcus filiformis</name>
    <name type="synonym">Flexibacter filiformis</name>
    <dbReference type="NCBI Taxonomy" id="104663"/>
    <lineage>
        <taxon>Bacteria</taxon>
        <taxon>Pseudomonadati</taxon>
        <taxon>Bacteroidota</taxon>
        <taxon>Chitinophagia</taxon>
        <taxon>Chitinophagales</taxon>
        <taxon>Chitinophagaceae</taxon>
        <taxon>Chitinophaga</taxon>
    </lineage>
</organism>
<proteinExistence type="inferred from homology"/>
<dbReference type="Gene3D" id="1.20.1260.10">
    <property type="match status" value="1"/>
</dbReference>